<keyword evidence="2" id="KW-1185">Reference proteome</keyword>
<protein>
    <submittedName>
        <fullName evidence="1">Uncharacterized protein</fullName>
    </submittedName>
</protein>
<evidence type="ECO:0000313" key="2">
    <source>
        <dbReference type="Proteomes" id="UP000198420"/>
    </source>
</evidence>
<organism evidence="1 2">
    <name type="scientific">Actinomadura mexicana</name>
    <dbReference type="NCBI Taxonomy" id="134959"/>
    <lineage>
        <taxon>Bacteria</taxon>
        <taxon>Bacillati</taxon>
        <taxon>Actinomycetota</taxon>
        <taxon>Actinomycetes</taxon>
        <taxon>Streptosporangiales</taxon>
        <taxon>Thermomonosporaceae</taxon>
        <taxon>Actinomadura</taxon>
    </lineage>
</organism>
<dbReference type="Proteomes" id="UP000198420">
    <property type="component" value="Unassembled WGS sequence"/>
</dbReference>
<accession>A0A238Z823</accession>
<dbReference type="AlphaFoldDB" id="A0A238Z823"/>
<dbReference type="EMBL" id="FZNP01000007">
    <property type="protein sequence ID" value="SNR79497.1"/>
    <property type="molecule type" value="Genomic_DNA"/>
</dbReference>
<reference evidence="2" key="1">
    <citation type="submission" date="2017-06" db="EMBL/GenBank/DDBJ databases">
        <authorList>
            <person name="Varghese N."/>
            <person name="Submissions S."/>
        </authorList>
    </citation>
    <scope>NUCLEOTIDE SEQUENCE [LARGE SCALE GENOMIC DNA]</scope>
    <source>
        <strain evidence="2">DSM 44485</strain>
    </source>
</reference>
<sequence>MLPPCAVHDLARLPLISTKKAYQPLPVSLFTLLTVTRTPTPRTLPKVAQQLQRHSNYR</sequence>
<name>A0A238Z823_9ACTN</name>
<evidence type="ECO:0000313" key="1">
    <source>
        <dbReference type="EMBL" id="SNR79497.1"/>
    </source>
</evidence>
<proteinExistence type="predicted"/>
<gene>
    <name evidence="1" type="ORF">SAMN06265355_10737</name>
</gene>